<name>A0A9P6J5R1_9FUNG</name>
<protein>
    <submittedName>
        <fullName evidence="2">Uncharacterized protein</fullName>
    </submittedName>
</protein>
<sequence length="484" mass="53156">MQRTNLSGSDMSLPTTSSTQASTSQRMRKEPSNDVPLHDTKPLSQTVSLLPSTVSATSTAMSSVSPHSRISLTADRVAYSDASSALESDLTTPTYSKPLAAIARVDLVISEANYLVVMKRVESTLNQAAESAVSGARKERDTIRSLIDRWSEMMCVHTKFHDDVNVMDEDLREIVGLLNSLLVTLEPMLVNHSRDLTISLKRLTCRDQNPEHMVAEWNSALRQPFEHLTSYSEWLQRIDAHSSFSKDCRTRLDSLIYKTSSVTDNNQSRNVFRRLSTIARMVTKRRPLGSNAQTSTTPNSPLNTEASAANSLAVEKPDHTIPSDSFLTTVDMSETVQDLEIASSDKAGSSPTNVYKQERKEQAIAAVSPPTGSASKQQQQQQQHRSSTSSSPETLQGRPMNTPSCVGQKGLAERESHKATLRSGASEVIQARANSLRSPVSVKKPSIEGLRKVPSRVNEKNNKPPVKSLIGFWEQAIVPDTLNA</sequence>
<feature type="region of interest" description="Disordered" evidence="1">
    <location>
        <begin position="283"/>
        <end position="304"/>
    </location>
</feature>
<feature type="compositionally biased region" description="Low complexity" evidence="1">
    <location>
        <begin position="373"/>
        <end position="391"/>
    </location>
</feature>
<evidence type="ECO:0000256" key="1">
    <source>
        <dbReference type="SAM" id="MobiDB-lite"/>
    </source>
</evidence>
<accession>A0A9P6J5R1</accession>
<keyword evidence="3" id="KW-1185">Reference proteome</keyword>
<evidence type="ECO:0000313" key="3">
    <source>
        <dbReference type="Proteomes" id="UP000749646"/>
    </source>
</evidence>
<dbReference type="OrthoDB" id="2444997at2759"/>
<gene>
    <name evidence="2" type="ORF">BGZ65_004365</name>
</gene>
<feature type="region of interest" description="Disordered" evidence="1">
    <location>
        <begin position="1"/>
        <end position="45"/>
    </location>
</feature>
<feature type="compositionally biased region" description="Basic and acidic residues" evidence="1">
    <location>
        <begin position="27"/>
        <end position="41"/>
    </location>
</feature>
<dbReference type="Proteomes" id="UP000749646">
    <property type="component" value="Unassembled WGS sequence"/>
</dbReference>
<proteinExistence type="predicted"/>
<dbReference type="EMBL" id="JAAAHW010006302">
    <property type="protein sequence ID" value="KAF9963327.1"/>
    <property type="molecule type" value="Genomic_DNA"/>
</dbReference>
<feature type="compositionally biased region" description="Low complexity" evidence="1">
    <location>
        <begin position="15"/>
        <end position="25"/>
    </location>
</feature>
<feature type="compositionally biased region" description="Polar residues" evidence="1">
    <location>
        <begin position="1"/>
        <end position="14"/>
    </location>
</feature>
<comment type="caution">
    <text evidence="2">The sequence shown here is derived from an EMBL/GenBank/DDBJ whole genome shotgun (WGS) entry which is preliminary data.</text>
</comment>
<feature type="region of interest" description="Disordered" evidence="1">
    <location>
        <begin position="366"/>
        <end position="417"/>
    </location>
</feature>
<dbReference type="AlphaFoldDB" id="A0A9P6J5R1"/>
<feature type="compositionally biased region" description="Polar residues" evidence="1">
    <location>
        <begin position="290"/>
        <end position="304"/>
    </location>
</feature>
<reference evidence="2" key="1">
    <citation type="journal article" date="2020" name="Fungal Divers.">
        <title>Resolving the Mortierellaceae phylogeny through synthesis of multi-gene phylogenetics and phylogenomics.</title>
        <authorList>
            <person name="Vandepol N."/>
            <person name="Liber J."/>
            <person name="Desiro A."/>
            <person name="Na H."/>
            <person name="Kennedy M."/>
            <person name="Barry K."/>
            <person name="Grigoriev I.V."/>
            <person name="Miller A.N."/>
            <person name="O'Donnell K."/>
            <person name="Stajich J.E."/>
            <person name="Bonito G."/>
        </authorList>
    </citation>
    <scope>NUCLEOTIDE SEQUENCE</scope>
    <source>
        <strain evidence="2">MES-2147</strain>
    </source>
</reference>
<organism evidence="2 3">
    <name type="scientific">Modicella reniformis</name>
    <dbReference type="NCBI Taxonomy" id="1440133"/>
    <lineage>
        <taxon>Eukaryota</taxon>
        <taxon>Fungi</taxon>
        <taxon>Fungi incertae sedis</taxon>
        <taxon>Mucoromycota</taxon>
        <taxon>Mortierellomycotina</taxon>
        <taxon>Mortierellomycetes</taxon>
        <taxon>Mortierellales</taxon>
        <taxon>Mortierellaceae</taxon>
        <taxon>Modicella</taxon>
    </lineage>
</organism>
<evidence type="ECO:0000313" key="2">
    <source>
        <dbReference type="EMBL" id="KAF9963327.1"/>
    </source>
</evidence>